<dbReference type="InterPro" id="IPR032466">
    <property type="entry name" value="Metal_Hydrolase"/>
</dbReference>
<dbReference type="OrthoDB" id="5450317at2"/>
<sequence length="291" mass="31121">MEHPQRVVDAHVHHWDPARTDWYPFLAAADTSLAAVGMPDADRMRRPFDQPTYLAEAGHWNVEAYVHVTAAPEHFVGETAEIARLAKATGQPQAIIGGVDGRDGAAGIVAQLDAQAGAPGFRGVRASAGLDLDTDTGHTLLGALQDRGLVYDLVVHPDGMRAAAAALAAFPDLTVVVEHAGWPLAEDLEHAAAWRDGLARLAALGPRVHLKLSGLAMTLHRIDAASFRPWVAHSLEVFGTARCFFASNFPVDGMFGSYDDLYGTYAQLVDELAAPARDGLFAANAARVYRC</sequence>
<dbReference type="RefSeq" id="WP_011606427.1">
    <property type="nucleotide sequence ID" value="NC_008278.1"/>
</dbReference>
<evidence type="ECO:0000313" key="3">
    <source>
        <dbReference type="EMBL" id="CAJ63973.1"/>
    </source>
</evidence>
<dbReference type="STRING" id="326424.FRAAL5340"/>
<dbReference type="GO" id="GO:0016787">
    <property type="term" value="F:hydrolase activity"/>
    <property type="evidence" value="ECO:0007669"/>
    <property type="project" value="InterPro"/>
</dbReference>
<evidence type="ECO:0000313" key="4">
    <source>
        <dbReference type="Proteomes" id="UP000000657"/>
    </source>
</evidence>
<evidence type="ECO:0000259" key="2">
    <source>
        <dbReference type="Pfam" id="PF04909"/>
    </source>
</evidence>
<protein>
    <recommendedName>
        <fullName evidence="2">Amidohydrolase-related domain-containing protein</fullName>
    </recommendedName>
</protein>
<dbReference type="Pfam" id="PF04909">
    <property type="entry name" value="Amidohydro_2"/>
    <property type="match status" value="1"/>
</dbReference>
<dbReference type="SUPFAM" id="SSF51556">
    <property type="entry name" value="Metallo-dependent hydrolases"/>
    <property type="match status" value="1"/>
</dbReference>
<dbReference type="AlphaFoldDB" id="Q0REX9"/>
<dbReference type="InterPro" id="IPR052350">
    <property type="entry name" value="Metallo-dep_Lactonases"/>
</dbReference>
<proteinExistence type="inferred from homology"/>
<dbReference type="PANTHER" id="PTHR43569:SF1">
    <property type="entry name" value="BLL3371 PROTEIN"/>
    <property type="match status" value="1"/>
</dbReference>
<dbReference type="eggNOG" id="COG3618">
    <property type="taxonomic scope" value="Bacteria"/>
</dbReference>
<reference evidence="3 4" key="1">
    <citation type="journal article" date="2007" name="Genome Res.">
        <title>Genome characteristics of facultatively symbiotic Frankia sp. strains reflect host range and host plant biogeography.</title>
        <authorList>
            <person name="Normand P."/>
            <person name="Lapierre P."/>
            <person name="Tisa L.S."/>
            <person name="Gogarten J.P."/>
            <person name="Alloisio N."/>
            <person name="Bagnarol E."/>
            <person name="Bassi C.A."/>
            <person name="Berry A.M."/>
            <person name="Bickhart D.M."/>
            <person name="Choisne N."/>
            <person name="Couloux A."/>
            <person name="Cournoyer B."/>
            <person name="Cruveiller S."/>
            <person name="Daubin V."/>
            <person name="Demange N."/>
            <person name="Francino M.P."/>
            <person name="Goltsman E."/>
            <person name="Huang Y."/>
            <person name="Kopp O.R."/>
            <person name="Labarre L."/>
            <person name="Lapidus A."/>
            <person name="Lavire C."/>
            <person name="Marechal J."/>
            <person name="Martinez M."/>
            <person name="Mastronunzio J.E."/>
            <person name="Mullin B.C."/>
            <person name="Niemann J."/>
            <person name="Pujic P."/>
            <person name="Rawnsley T."/>
            <person name="Rouy Z."/>
            <person name="Schenowitz C."/>
            <person name="Sellstedt A."/>
            <person name="Tavares F."/>
            <person name="Tomkins J.P."/>
            <person name="Vallenet D."/>
            <person name="Valverde C."/>
            <person name="Wall L.G."/>
            <person name="Wang Y."/>
            <person name="Medigue C."/>
            <person name="Benson D.R."/>
        </authorList>
    </citation>
    <scope>NUCLEOTIDE SEQUENCE [LARGE SCALE GENOMIC DNA]</scope>
    <source>
        <strain evidence="4">DSM 45986 / CECT 9034 / ACN14a</strain>
    </source>
</reference>
<dbReference type="Proteomes" id="UP000000657">
    <property type="component" value="Chromosome"/>
</dbReference>
<dbReference type="InterPro" id="IPR006680">
    <property type="entry name" value="Amidohydro-rel"/>
</dbReference>
<dbReference type="EMBL" id="CT573213">
    <property type="protein sequence ID" value="CAJ63973.1"/>
    <property type="molecule type" value="Genomic_DNA"/>
</dbReference>
<dbReference type="Gene3D" id="3.20.20.140">
    <property type="entry name" value="Metal-dependent hydrolases"/>
    <property type="match status" value="1"/>
</dbReference>
<name>Q0REX9_FRAAA</name>
<keyword evidence="4" id="KW-1185">Reference proteome</keyword>
<dbReference type="HOGENOM" id="CLU_044590_3_1_11"/>
<dbReference type="PANTHER" id="PTHR43569">
    <property type="entry name" value="AMIDOHYDROLASE"/>
    <property type="match status" value="1"/>
</dbReference>
<gene>
    <name evidence="3" type="ordered locus">FRAAL5340</name>
</gene>
<dbReference type="KEGG" id="fal:FRAAL5340"/>
<comment type="similarity">
    <text evidence="1">Belongs to the metallo-dependent hydrolases superfamily.</text>
</comment>
<feature type="domain" description="Amidohydrolase-related" evidence="2">
    <location>
        <begin position="8"/>
        <end position="290"/>
    </location>
</feature>
<evidence type="ECO:0000256" key="1">
    <source>
        <dbReference type="ARBA" id="ARBA00038310"/>
    </source>
</evidence>
<organism evidence="3 4">
    <name type="scientific">Frankia alni (strain DSM 45986 / CECT 9034 / ACN14a)</name>
    <dbReference type="NCBI Taxonomy" id="326424"/>
    <lineage>
        <taxon>Bacteria</taxon>
        <taxon>Bacillati</taxon>
        <taxon>Actinomycetota</taxon>
        <taxon>Actinomycetes</taxon>
        <taxon>Frankiales</taxon>
        <taxon>Frankiaceae</taxon>
        <taxon>Frankia</taxon>
    </lineage>
</organism>
<accession>Q0REX9</accession>